<keyword evidence="1" id="KW-0614">Plasmid</keyword>
<gene>
    <name evidence="1" type="ORF">AJAP_42675</name>
</gene>
<sequence>MPEDLSSVTAAVKRVTEAAKSRQGYYAPSKLVQAAKLLTALQHTGAEHGISPATWDYVTDLAGACVDAIHVGQGKQAPKTAAAAEALLGHVARTLAERELYGVQPEGQLSVLLPRVETTPAWGTNGDGQLAVSLSADIGWYLYIHDRARIGGSVRDKGVFAPFDAAGAAEVAEIAIQINRGPRDLFHR</sequence>
<dbReference type="EMBL" id="CP008954">
    <property type="protein sequence ID" value="AIG81302.1"/>
    <property type="molecule type" value="Genomic_DNA"/>
</dbReference>
<reference evidence="1 2" key="1">
    <citation type="journal article" date="2014" name="J. Biotechnol.">
        <title>Complete genome sequence of the actinobacterium Amycolatopsis japonica MG417-CF17(T) (=DSM 44213T) producing (S,S)-N,N'-ethylenediaminedisuccinic acid.</title>
        <authorList>
            <person name="Stegmann E."/>
            <person name="Albersmeier A."/>
            <person name="Spohn M."/>
            <person name="Gert H."/>
            <person name="Weber T."/>
            <person name="Wohlleben W."/>
            <person name="Kalinowski J."/>
            <person name="Ruckert C."/>
        </authorList>
    </citation>
    <scope>NUCLEOTIDE SEQUENCE [LARGE SCALE GENOMIC DNA]</scope>
    <source>
        <strain evidence="2">MG417-CF17 (DSM 44213)</strain>
        <plasmid evidence="1">pAmyja1</plasmid>
    </source>
</reference>
<proteinExistence type="predicted"/>
<evidence type="ECO:0000313" key="2">
    <source>
        <dbReference type="Proteomes" id="UP000028492"/>
    </source>
</evidence>
<dbReference type="KEGG" id="aja:AJAP_42675"/>
<organism evidence="1 2">
    <name type="scientific">Amycolatopsis japonica</name>
    <dbReference type="NCBI Taxonomy" id="208439"/>
    <lineage>
        <taxon>Bacteria</taxon>
        <taxon>Bacillati</taxon>
        <taxon>Actinomycetota</taxon>
        <taxon>Actinomycetes</taxon>
        <taxon>Pseudonocardiales</taxon>
        <taxon>Pseudonocardiaceae</taxon>
        <taxon>Amycolatopsis</taxon>
        <taxon>Amycolatopsis japonica group</taxon>
    </lineage>
</organism>
<dbReference type="eggNOG" id="ENOG5031Z40">
    <property type="taxonomic scope" value="Bacteria"/>
</dbReference>
<dbReference type="HOGENOM" id="CLU_1438324_0_0_11"/>
<name>A0A075V4K1_9PSEU</name>
<keyword evidence="2" id="KW-1185">Reference proteome</keyword>
<geneLocation type="plasmid" evidence="1 2">
    <name>pAmyja1</name>
</geneLocation>
<evidence type="ECO:0000313" key="1">
    <source>
        <dbReference type="EMBL" id="AIG81302.1"/>
    </source>
</evidence>
<dbReference type="Proteomes" id="UP000028492">
    <property type="component" value="Plasmid pAmyja1"/>
</dbReference>
<dbReference type="AlphaFoldDB" id="A0A075V4K1"/>
<protein>
    <submittedName>
        <fullName evidence="1">Uncharacterized protein</fullName>
    </submittedName>
</protein>
<dbReference type="RefSeq" id="WP_040133680.1">
    <property type="nucleotide sequence ID" value="NZ_CP008954.1"/>
</dbReference>
<accession>A0A075V4K1</accession>